<dbReference type="Proteomes" id="UP000076865">
    <property type="component" value="Chromosome"/>
</dbReference>
<sequence>MKHLLSFLFASIVFFALPVWPKAMEVVTYANPVNVLVYQGNSVSIFINGNYQLFNKQNGAITPLSTNTTLEVQYTPTGIVVSYGTSTYTSTLGFTIQETKGVYALSLLKVNNIFYRGSADIKSQTNKLQVINILDMEDYLKGVVPNEMPSSWPKEALKAQAIAARSYAEKTKGTLTTNPNTQVYGGYSSEKDSTNQAVDETKGLYVKYNGQVIQAFFHSTSGGKTANVGDVWNSNQTLFPYLTSVSDPYESSPHSNWSFSFTPSTILQSFGFTDPSTVLYDVSITKKGVNGEVGAVTVMTSAGEKTISGNESTIRSLFPINDTRYYNKLLSNWFTITVNKDGGLYVQTVAGKTPLYSLTGQQVQTAVGVQSISDAGNVQVQTADGVTTIPSSIGTVTSVTVNGKGWGHRIGMSQYGAKAFAERGWKAEQILQYYFKGAVVSK</sequence>
<evidence type="ECO:0000313" key="2">
    <source>
        <dbReference type="EMBL" id="ANB60326.1"/>
    </source>
</evidence>
<dbReference type="InterPro" id="IPR013486">
    <property type="entry name" value="SpoIID/LytB"/>
</dbReference>
<evidence type="ECO:0000313" key="3">
    <source>
        <dbReference type="Proteomes" id="UP000076865"/>
    </source>
</evidence>
<dbReference type="GO" id="GO:0030288">
    <property type="term" value="C:outer membrane-bounded periplasmic space"/>
    <property type="evidence" value="ECO:0007669"/>
    <property type="project" value="TreeGrafter"/>
</dbReference>
<evidence type="ECO:0000259" key="1">
    <source>
        <dbReference type="Pfam" id="PF08486"/>
    </source>
</evidence>
<dbReference type="PATRIC" id="fig|294699.3.peg.485"/>
<dbReference type="InterPro" id="IPR051922">
    <property type="entry name" value="Bact_Sporulation_Assoc"/>
</dbReference>
<feature type="domain" description="Sporulation stage II protein D amidase enhancer LytB N-terminal" evidence="1">
    <location>
        <begin position="125"/>
        <end position="208"/>
    </location>
</feature>
<organism evidence="2 3">
    <name type="scientific">Anoxybacteroides amylolyticum</name>
    <dbReference type="NCBI Taxonomy" id="294699"/>
    <lineage>
        <taxon>Bacteria</taxon>
        <taxon>Bacillati</taxon>
        <taxon>Bacillota</taxon>
        <taxon>Bacilli</taxon>
        <taxon>Bacillales</taxon>
        <taxon>Anoxybacillaceae</taxon>
        <taxon>Anoxybacteroides</taxon>
    </lineage>
</organism>
<keyword evidence="3" id="KW-1185">Reference proteome</keyword>
<dbReference type="AlphaFoldDB" id="A0A160F2A0"/>
<dbReference type="InterPro" id="IPR013693">
    <property type="entry name" value="SpoIID/LytB_N"/>
</dbReference>
<dbReference type="EMBL" id="CP015438">
    <property type="protein sequence ID" value="ANB60326.1"/>
    <property type="molecule type" value="Genomic_DNA"/>
</dbReference>
<dbReference type="PANTHER" id="PTHR30032:SF4">
    <property type="entry name" value="AMIDASE ENHANCER"/>
    <property type="match status" value="1"/>
</dbReference>
<accession>A0A160F2A0</accession>
<dbReference type="GO" id="GO:0030435">
    <property type="term" value="P:sporulation resulting in formation of a cellular spore"/>
    <property type="evidence" value="ECO:0007669"/>
    <property type="project" value="InterPro"/>
</dbReference>
<protein>
    <submittedName>
        <fullName evidence="2">SpoIID/LytB domain protein</fullName>
    </submittedName>
</protein>
<gene>
    <name evidence="2" type="ORF">GFC30_491</name>
</gene>
<dbReference type="Pfam" id="PF08486">
    <property type="entry name" value="SpoIID"/>
    <property type="match status" value="1"/>
</dbReference>
<dbReference type="NCBIfam" id="TIGR02669">
    <property type="entry name" value="SpoIID_LytB"/>
    <property type="match status" value="1"/>
</dbReference>
<proteinExistence type="predicted"/>
<reference evidence="2 3" key="1">
    <citation type="journal article" date="2006" name="Syst. Appl. Microbiol.">
        <title>Anoxybacillus amylolyticus sp. nov., a thermophilic amylase producing bacterium isolated from Mount Rittmann (Antarctica).</title>
        <authorList>
            <person name="Poli A."/>
            <person name="Esposito E."/>
            <person name="Lama L."/>
            <person name="Orlando P."/>
            <person name="Nicolaus G."/>
            <person name="de Appolonia F."/>
            <person name="Gambacorta A."/>
            <person name="Nicolaus B."/>
        </authorList>
    </citation>
    <scope>NUCLEOTIDE SEQUENCE [LARGE SCALE GENOMIC DNA]</scope>
    <source>
        <strain evidence="2 3">DSM 15939</strain>
    </source>
</reference>
<name>A0A160F2A0_9BACL</name>
<dbReference type="KEGG" id="aamy:GFC30_491"/>
<dbReference type="OrthoDB" id="9794671at2"/>
<dbReference type="RefSeq" id="WP_066322740.1">
    <property type="nucleotide sequence ID" value="NZ_CP015438.1"/>
</dbReference>
<dbReference type="PANTHER" id="PTHR30032">
    <property type="entry name" value="N-ACETYLMURAMOYL-L-ALANINE AMIDASE-RELATED"/>
    <property type="match status" value="1"/>
</dbReference>